<gene>
    <name evidence="12" type="ORF">CSSPTR1EN2_LOCUS5002</name>
</gene>
<dbReference type="InterPro" id="IPR021133">
    <property type="entry name" value="HEAT_type_2"/>
</dbReference>
<dbReference type="InterPro" id="IPR040122">
    <property type="entry name" value="Importin_beta"/>
</dbReference>
<evidence type="ECO:0000256" key="2">
    <source>
        <dbReference type="ARBA" id="ARBA00004496"/>
    </source>
</evidence>
<protein>
    <recommendedName>
        <fullName evidence="11">TOG domain-containing protein</fullName>
    </recommendedName>
</protein>
<dbReference type="InterPro" id="IPR041653">
    <property type="entry name" value="Importin_rep_4"/>
</dbReference>
<feature type="domain" description="TOG" evidence="11">
    <location>
        <begin position="376"/>
        <end position="617"/>
    </location>
</feature>
<dbReference type="InterPro" id="IPR057672">
    <property type="entry name" value="TPR_IPO4/5"/>
</dbReference>
<organism evidence="12 13">
    <name type="scientific">Sphagnum troendelagicum</name>
    <dbReference type="NCBI Taxonomy" id="128251"/>
    <lineage>
        <taxon>Eukaryota</taxon>
        <taxon>Viridiplantae</taxon>
        <taxon>Streptophyta</taxon>
        <taxon>Embryophyta</taxon>
        <taxon>Bryophyta</taxon>
        <taxon>Sphagnophytina</taxon>
        <taxon>Sphagnopsida</taxon>
        <taxon>Sphagnales</taxon>
        <taxon>Sphagnaceae</taxon>
        <taxon>Sphagnum</taxon>
    </lineage>
</organism>
<evidence type="ECO:0000256" key="1">
    <source>
        <dbReference type="ARBA" id="ARBA00004123"/>
    </source>
</evidence>
<evidence type="ECO:0000313" key="13">
    <source>
        <dbReference type="Proteomes" id="UP001497512"/>
    </source>
</evidence>
<proteinExistence type="predicted"/>
<evidence type="ECO:0000256" key="4">
    <source>
        <dbReference type="ARBA" id="ARBA00022490"/>
    </source>
</evidence>
<keyword evidence="13" id="KW-1185">Reference proteome</keyword>
<dbReference type="Proteomes" id="UP001497512">
    <property type="component" value="Chromosome 12"/>
</dbReference>
<name>A0ABP0TLG0_9BRYO</name>
<evidence type="ECO:0000256" key="6">
    <source>
        <dbReference type="ARBA" id="ARBA00022927"/>
    </source>
</evidence>
<evidence type="ECO:0000256" key="5">
    <source>
        <dbReference type="ARBA" id="ARBA00022737"/>
    </source>
</evidence>
<dbReference type="InterPro" id="IPR041389">
    <property type="entry name" value="Importin_rep_6"/>
</dbReference>
<dbReference type="Gene3D" id="1.25.10.10">
    <property type="entry name" value="Leucine-rich Repeat Variant"/>
    <property type="match status" value="1"/>
</dbReference>
<dbReference type="SMART" id="SM01349">
    <property type="entry name" value="TOG"/>
    <property type="match status" value="1"/>
</dbReference>
<dbReference type="Pfam" id="PF18829">
    <property type="entry name" value="Importin_rep_6"/>
    <property type="match status" value="1"/>
</dbReference>
<dbReference type="InterPro" id="IPR016024">
    <property type="entry name" value="ARM-type_fold"/>
</dbReference>
<keyword evidence="3" id="KW-0813">Transport</keyword>
<dbReference type="PROSITE" id="PS50077">
    <property type="entry name" value="HEAT_REPEAT"/>
    <property type="match status" value="1"/>
</dbReference>
<comment type="subcellular location">
    <subcellularLocation>
        <location evidence="2">Cytoplasm</location>
    </subcellularLocation>
    <subcellularLocation>
        <location evidence="1">Nucleus</location>
    </subcellularLocation>
</comment>
<keyword evidence="5" id="KW-0677">Repeat</keyword>
<sequence length="1127" mass="124355">MAMAMGSAAAAAGLSVDAQVTLLLAGDGVAPLEALVGQLMSPGNEQRGQAEQLFNHCKANHPDALVVKMVHALQVSQQMEVRAMVAILLRKLITKDDVSLWPQLSPVTQTAVKGQLLLCVQREEGKSICKKLCDTVAELAAGILEEGMWPELLPFMFQCVSSDSMRQRESALLMFAQLAQYIGPQLRAYLPTLHTIFQQCLSADASSDVRIAALRATTNFVQTLETAVERESFQDLLPGMLQTLSLALNNGEEAAAQEALEMFIEVAGTEPRFLRCRLVEVVGNMLQIAEAEELEEGTRHLAVEFLITLAEARERAPGMMRKLPQFIGRLFVILMKMLLDIEDDPQWHFAESEEEDAGETADYEVGQECLDRLAISLGGNTVLPVAFQLLPSFVNDLDWKKRHAALIALAQIAEGCSKVMTRNLASVVSMILSLFRDAHARVRWAAINAIGQLSTDLGPDLQQEYHQQVLPALVAAMDDFQNPRVQAHAAAAILNFSESCTPEILTPYLDGVITKLLVLLQNGKRMVQEGALTALASVADSAQAHFQKYYDTVMPYLKSILVNANDKQTRMLRAKSMECISLVGMAVGKEKFRDDAKYVMEVLMTLQGVHMEDDDPTISYMLQAWARLCKCLGQEFLPYMSVVMPPLLRSAQLKPDVTITDADSEDEGNESDDQSVETITIGDKKIGIRTSVLEEKATACNMLCCYVDELKEGFYPWIDQVAPILVPLLKFYFHEEVRKAAVSAMPELLRSGKLAVEKGQAQGRDDAYVKQLVDFIIPPLVEAMHKEPETEICSSMLDALNECIQIAGPLLDAAQIKSMVEEFKQVITASSTRKKERAERTQTEDFDAEEGELLEEENEQEEEVFDQVGECLGSLLKTFKVAFLPYFEELIPYITPMLGKERTPEERRVAICIFDDVAEQCRDASIKYYDMFLPFLLEACSDTSPDVRQAAVYGIGVCAEFGGAKFKPILGDALARLNAVVTQPTALSAENIMATDNAVSALGKICEHQRDSIDGSQVVPAWLGCLPLKGDLVEAKIVHEQLCSMVERQDAQLLGPNHQYLSKIISVFAEVLSAGTDLVTEQTAARMVSLLRRLQQTLPPESLASTWSTLQPQQQATLQSILSTPSS</sequence>
<dbReference type="Pfam" id="PF25780">
    <property type="entry name" value="TPR_IPO5"/>
    <property type="match status" value="1"/>
</dbReference>
<feature type="region of interest" description="Disordered" evidence="10">
    <location>
        <begin position="831"/>
        <end position="860"/>
    </location>
</feature>
<feature type="repeat" description="HEAT" evidence="9">
    <location>
        <begin position="427"/>
        <end position="465"/>
    </location>
</feature>
<dbReference type="InterPro" id="IPR000225">
    <property type="entry name" value="Armadillo"/>
</dbReference>
<evidence type="ECO:0000256" key="7">
    <source>
        <dbReference type="ARBA" id="ARBA00022990"/>
    </source>
</evidence>
<evidence type="ECO:0000256" key="9">
    <source>
        <dbReference type="PROSITE-ProRule" id="PRU00103"/>
    </source>
</evidence>
<evidence type="ECO:0000313" key="12">
    <source>
        <dbReference type="EMBL" id="CAK9199569.1"/>
    </source>
</evidence>
<dbReference type="InterPro" id="IPR058584">
    <property type="entry name" value="IMB1_TNPO1-like_TPR"/>
</dbReference>
<evidence type="ECO:0000256" key="8">
    <source>
        <dbReference type="ARBA" id="ARBA00023242"/>
    </source>
</evidence>
<evidence type="ECO:0000259" key="11">
    <source>
        <dbReference type="SMART" id="SM01349"/>
    </source>
</evidence>
<keyword evidence="8" id="KW-0539">Nucleus</keyword>
<dbReference type="PANTHER" id="PTHR10527">
    <property type="entry name" value="IMPORTIN BETA"/>
    <property type="match status" value="1"/>
</dbReference>
<keyword evidence="4" id="KW-0963">Cytoplasm</keyword>
<dbReference type="EMBL" id="OZ019904">
    <property type="protein sequence ID" value="CAK9199569.1"/>
    <property type="molecule type" value="Genomic_DNA"/>
</dbReference>
<dbReference type="Pfam" id="PF02985">
    <property type="entry name" value="HEAT"/>
    <property type="match status" value="1"/>
</dbReference>
<dbReference type="SUPFAM" id="SSF48371">
    <property type="entry name" value="ARM repeat"/>
    <property type="match status" value="1"/>
</dbReference>
<reference evidence="12" key="1">
    <citation type="submission" date="2024-02" db="EMBL/GenBank/DDBJ databases">
        <authorList>
            <consortium name="ELIXIR-Norway"/>
            <consortium name="Elixir Norway"/>
        </authorList>
    </citation>
    <scope>NUCLEOTIDE SEQUENCE</scope>
</reference>
<dbReference type="InterPro" id="IPR011989">
    <property type="entry name" value="ARM-like"/>
</dbReference>
<keyword evidence="6" id="KW-0653">Protein transport</keyword>
<dbReference type="Pfam" id="PF13646">
    <property type="entry name" value="HEAT_2"/>
    <property type="match status" value="1"/>
</dbReference>
<dbReference type="Pfam" id="PF25574">
    <property type="entry name" value="TPR_IMB1"/>
    <property type="match status" value="1"/>
</dbReference>
<keyword evidence="7" id="KW-0007">Acetylation</keyword>
<feature type="compositionally biased region" description="Acidic residues" evidence="10">
    <location>
        <begin position="844"/>
        <end position="860"/>
    </location>
</feature>
<dbReference type="InterPro" id="IPR034085">
    <property type="entry name" value="TOG"/>
</dbReference>
<evidence type="ECO:0000256" key="3">
    <source>
        <dbReference type="ARBA" id="ARBA00022448"/>
    </source>
</evidence>
<dbReference type="InterPro" id="IPR000357">
    <property type="entry name" value="HEAT"/>
</dbReference>
<dbReference type="SMART" id="SM00185">
    <property type="entry name" value="ARM"/>
    <property type="match status" value="4"/>
</dbReference>
<evidence type="ECO:0000256" key="10">
    <source>
        <dbReference type="SAM" id="MobiDB-lite"/>
    </source>
</evidence>
<dbReference type="Pfam" id="PF18808">
    <property type="entry name" value="Importin_rep_4"/>
    <property type="match status" value="1"/>
</dbReference>
<accession>A0ABP0TLG0</accession>